<gene>
    <name evidence="5" type="primary">futA2</name>
    <name evidence="5" type="ORF">HDIA_0945</name>
</gene>
<keyword evidence="6" id="KW-1185">Reference proteome</keyword>
<organism evidence="5 6">
    <name type="scientific">Hartmannibacter diazotrophicus</name>
    <dbReference type="NCBI Taxonomy" id="1482074"/>
    <lineage>
        <taxon>Bacteria</taxon>
        <taxon>Pseudomonadati</taxon>
        <taxon>Pseudomonadota</taxon>
        <taxon>Alphaproteobacteria</taxon>
        <taxon>Hyphomicrobiales</taxon>
        <taxon>Pleomorphomonadaceae</taxon>
        <taxon>Hartmannibacter</taxon>
    </lineage>
</organism>
<evidence type="ECO:0000256" key="4">
    <source>
        <dbReference type="SAM" id="SignalP"/>
    </source>
</evidence>
<feature type="signal peptide" evidence="4">
    <location>
        <begin position="1"/>
        <end position="22"/>
    </location>
</feature>
<sequence length="342" mass="36962">MKIASLATFASLICWSAAPALAAEPGEVNIYTSREPGLIQPLLQEFTKETGIRVNTVFVKEGLAQRVAAEGENSPADLLSVVDYGNLMEFVDRGLTQPVHQEELDDAVPANLRDKDGQWFAFSMRARVIYVSKDRVDATAMTYEDLADPKWKGKVCIRSGQHPYNTSLIAAMIAKDGEDATRTWLEGVKANLARTPGGGDRDVARDILAGICDVGVGNSYYVGLMRSGAGGEEQKAWGNAIRVILPTFKDGLGTHVNVSGIAMAKHAPNRENALALLDFMASDEAQKLYAESNFEYPVKPGAPVDPLIAELGDLKIDPLPLTDIGAHRKDASLMVDEVGFDN</sequence>
<dbReference type="PANTHER" id="PTHR30006:SF15">
    <property type="entry name" value="IRON-UTILIZATION PERIPLASMIC PROTEIN"/>
    <property type="match status" value="1"/>
</dbReference>
<dbReference type="GO" id="GO:0030288">
    <property type="term" value="C:outer membrane-bounded periplasmic space"/>
    <property type="evidence" value="ECO:0007669"/>
    <property type="project" value="TreeGrafter"/>
</dbReference>
<dbReference type="GO" id="GO:0046872">
    <property type="term" value="F:metal ion binding"/>
    <property type="evidence" value="ECO:0007669"/>
    <property type="project" value="UniProtKB-KW"/>
</dbReference>
<dbReference type="Gene3D" id="3.40.190.10">
    <property type="entry name" value="Periplasmic binding protein-like II"/>
    <property type="match status" value="2"/>
</dbReference>
<evidence type="ECO:0000313" key="6">
    <source>
        <dbReference type="Proteomes" id="UP000223606"/>
    </source>
</evidence>
<accession>A0A2C9D2J3</accession>
<evidence type="ECO:0000256" key="2">
    <source>
        <dbReference type="ARBA" id="ARBA00022729"/>
    </source>
</evidence>
<name>A0A2C9D2J3_9HYPH</name>
<dbReference type="PANTHER" id="PTHR30006">
    <property type="entry name" value="THIAMINE-BINDING PERIPLASMIC PROTEIN-RELATED"/>
    <property type="match status" value="1"/>
</dbReference>
<dbReference type="SUPFAM" id="SSF53850">
    <property type="entry name" value="Periplasmic binding protein-like II"/>
    <property type="match status" value="1"/>
</dbReference>
<protein>
    <submittedName>
        <fullName evidence="5">Iron uptake protein A2</fullName>
    </submittedName>
</protein>
<proteinExistence type="inferred from homology"/>
<feature type="binding site" evidence="3">
    <location>
        <position position="221"/>
    </location>
    <ligand>
        <name>Fe cation</name>
        <dbReference type="ChEBI" id="CHEBI:24875"/>
    </ligand>
</feature>
<dbReference type="CDD" id="cd13542">
    <property type="entry name" value="PBP2_FutA1_ilke"/>
    <property type="match status" value="1"/>
</dbReference>
<feature type="chain" id="PRO_5013356337" evidence="4">
    <location>
        <begin position="23"/>
        <end position="342"/>
    </location>
</feature>
<dbReference type="OrthoDB" id="9769567at2"/>
<dbReference type="KEGG" id="hdi:HDIA_0945"/>
<evidence type="ECO:0000256" key="3">
    <source>
        <dbReference type="PIRSR" id="PIRSR002825-1"/>
    </source>
</evidence>
<feature type="binding site" evidence="3">
    <location>
        <position position="220"/>
    </location>
    <ligand>
        <name>Fe cation</name>
        <dbReference type="ChEBI" id="CHEBI:24875"/>
    </ligand>
</feature>
<dbReference type="InterPro" id="IPR026045">
    <property type="entry name" value="Ferric-bd"/>
</dbReference>
<dbReference type="PIRSF" id="PIRSF002825">
    <property type="entry name" value="CfbpA"/>
    <property type="match status" value="1"/>
</dbReference>
<comment type="similarity">
    <text evidence="1">Belongs to the bacterial solute-binding protein 1 family.</text>
</comment>
<dbReference type="Pfam" id="PF13343">
    <property type="entry name" value="SBP_bac_6"/>
    <property type="match status" value="1"/>
</dbReference>
<evidence type="ECO:0000313" key="5">
    <source>
        <dbReference type="EMBL" id="SON54486.1"/>
    </source>
</evidence>
<dbReference type="AlphaFoldDB" id="A0A2C9D2J3"/>
<evidence type="ECO:0000256" key="1">
    <source>
        <dbReference type="ARBA" id="ARBA00008520"/>
    </source>
</evidence>
<dbReference type="Proteomes" id="UP000223606">
    <property type="component" value="Chromosome 1"/>
</dbReference>
<dbReference type="EMBL" id="LT960614">
    <property type="protein sequence ID" value="SON54486.1"/>
    <property type="molecule type" value="Genomic_DNA"/>
</dbReference>
<keyword evidence="3" id="KW-0408">Iron</keyword>
<keyword evidence="2 4" id="KW-0732">Signal</keyword>
<reference evidence="6" key="1">
    <citation type="submission" date="2017-09" db="EMBL/GenBank/DDBJ databases">
        <title>Genome sequence of Nannocystis excedens DSM 71.</title>
        <authorList>
            <person name="Blom J."/>
        </authorList>
    </citation>
    <scope>NUCLEOTIDE SEQUENCE [LARGE SCALE GENOMIC DNA]</scope>
    <source>
        <strain evidence="6">type strain: E19</strain>
    </source>
</reference>
<keyword evidence="3" id="KW-0479">Metal-binding</keyword>